<evidence type="ECO:0000313" key="11">
    <source>
        <dbReference type="EMBL" id="TNY19927.1"/>
    </source>
</evidence>
<dbReference type="NCBIfam" id="TIGR00229">
    <property type="entry name" value="sensory_box"/>
    <property type="match status" value="1"/>
</dbReference>
<evidence type="ECO:0000259" key="9">
    <source>
        <dbReference type="PROSITE" id="PS50109"/>
    </source>
</evidence>
<evidence type="ECO:0000256" key="8">
    <source>
        <dbReference type="SAM" id="MobiDB-lite"/>
    </source>
</evidence>
<keyword evidence="5 11" id="KW-0418">Kinase</keyword>
<dbReference type="OrthoDB" id="60033at2759"/>
<dbReference type="GO" id="GO:0009927">
    <property type="term" value="F:histidine phosphotransfer kinase activity"/>
    <property type="evidence" value="ECO:0007669"/>
    <property type="project" value="TreeGrafter"/>
</dbReference>
<feature type="compositionally biased region" description="Low complexity" evidence="8">
    <location>
        <begin position="177"/>
        <end position="207"/>
    </location>
</feature>
<dbReference type="PROSITE" id="PS50110">
    <property type="entry name" value="RESPONSE_REGULATORY"/>
    <property type="match status" value="1"/>
</dbReference>
<dbReference type="InterPro" id="IPR003661">
    <property type="entry name" value="HisK_dim/P_dom"/>
</dbReference>
<evidence type="ECO:0000256" key="6">
    <source>
        <dbReference type="PROSITE-ProRule" id="PRU00169"/>
    </source>
</evidence>
<dbReference type="Gene3D" id="3.30.450.20">
    <property type="entry name" value="PAS domain"/>
    <property type="match status" value="2"/>
</dbReference>
<dbReference type="InterPro" id="IPR003594">
    <property type="entry name" value="HATPase_dom"/>
</dbReference>
<dbReference type="PRINTS" id="PR00344">
    <property type="entry name" value="BCTRLSENSOR"/>
</dbReference>
<dbReference type="InterPro" id="IPR000014">
    <property type="entry name" value="PAS"/>
</dbReference>
<keyword evidence="4" id="KW-0808">Transferase</keyword>
<dbReference type="Pfam" id="PF00072">
    <property type="entry name" value="Response_reg"/>
    <property type="match status" value="1"/>
</dbReference>
<dbReference type="InterPro" id="IPR035965">
    <property type="entry name" value="PAS-like_dom_sf"/>
</dbReference>
<feature type="region of interest" description="Disordered" evidence="8">
    <location>
        <begin position="149"/>
        <end position="207"/>
    </location>
</feature>
<comment type="catalytic activity">
    <reaction evidence="1">
        <text>ATP + protein L-histidine = ADP + protein N-phospho-L-histidine.</text>
        <dbReference type="EC" id="2.7.13.3"/>
    </reaction>
</comment>
<dbReference type="CDD" id="cd17546">
    <property type="entry name" value="REC_hyHK_CKI1_RcsC-like"/>
    <property type="match status" value="1"/>
</dbReference>
<dbReference type="SMART" id="SM00448">
    <property type="entry name" value="REC"/>
    <property type="match status" value="1"/>
</dbReference>
<evidence type="ECO:0000256" key="1">
    <source>
        <dbReference type="ARBA" id="ARBA00000085"/>
    </source>
</evidence>
<feature type="region of interest" description="Disordered" evidence="8">
    <location>
        <begin position="282"/>
        <end position="332"/>
    </location>
</feature>
<feature type="domain" description="Histidine kinase" evidence="9">
    <location>
        <begin position="654"/>
        <end position="928"/>
    </location>
</feature>
<feature type="compositionally biased region" description="Pro residues" evidence="8">
    <location>
        <begin position="8"/>
        <end position="25"/>
    </location>
</feature>
<dbReference type="Pfam" id="PF08447">
    <property type="entry name" value="PAS_3"/>
    <property type="match status" value="1"/>
</dbReference>
<dbReference type="CDD" id="cd00130">
    <property type="entry name" value="PAS"/>
    <property type="match status" value="2"/>
</dbReference>
<evidence type="ECO:0000256" key="2">
    <source>
        <dbReference type="ARBA" id="ARBA00012438"/>
    </source>
</evidence>
<keyword evidence="3 6" id="KW-0597">Phosphoprotein</keyword>
<keyword evidence="7" id="KW-0175">Coiled coil</keyword>
<feature type="compositionally biased region" description="Basic and acidic residues" evidence="8">
    <location>
        <begin position="305"/>
        <end position="314"/>
    </location>
</feature>
<proteinExistence type="predicted"/>
<dbReference type="EC" id="2.7.13.3" evidence="2"/>
<keyword evidence="12" id="KW-1185">Reference proteome</keyword>
<sequence>MSSRGGPASPPRLKPPPPPPPPPGPAAGEANSRRSNGHHAPDEPPAGATTTELPLPQHLLAYLRDQPLAVAVFPHAPLQDDDALPAPVYQNPALLHFLGQGIGGAAPSAYLNPRMEQQARREGLNLSDAVDERSKELLRRFLKDGVEHAVDSTSPPVPTGAIPSPGVHTGPLRVFHPSHTPSSSSTSTPGPRPRPGSSGSTASFSSRLSRFQQHRQIALQLVSGVNFSKVHWRATIWLEYGCTALTMLPASTVANGGLFTEAGEEDEDEDDLVEFGEEACRGAGSAGEVGGDYDDGETLAGYPRSPRDDDDHAGNDGGHSPTPSEARTEPERFPLSVQLARARLHKRTPCERIGDLELSHSGARDAVSLEGLAYTDWYAPIGLFRVNKDLSITQANPKWRQTVGLSEGETNDAWPARIHPDDRERVVAHYTRMAEELPLERDEQEFRWLPDGTRNRWCLCVVEPAVVNGVMEGYCGYLLNINKHKAQATASELREEQLRHELALLSETASVGLVRIDLDGHFLSANEAWYEITHVEKGNPLDSWTDSLHPDDWDWVFEQWKHCLATLEPFQARFRWTFGDVCLVQAVPNSRDRQTATGWIGSVTNVTAQARAEEKLLQLSKEREERAEQYAREAEERRKVAVEEKKQQELLIDVTSHEIRNPISAILQNADFTRSSLQSLRGRFAQLKARDALPSELDDKLLHDLDEDIEALDAITECGMAQERIANDILGLAQIQLSKYSITPVEFDLATSLRNICRMFKTECRAKGIQLQLVVGSSLARLGPRARVFADPARLTQVLVNLLSNAIRFTAKSDKRIVTLTVEVSAKPPGRDSPLIPPAETEYKIDKQKPVYLFFSVEDTGPGMSEEETSRLFAKFMQASPFTHTTWGGSGLGLWIARNLCELQMGRIEVASTVGQGSIFRCFITARSVDVGPARSDTLAVVDGITAPNAERGRAPTVFLAKSDESAPLKGLTILCCEDNQINRTVLRRQLAKEGCENIVLACDGQEGLDLLKQQPGGRVDCVLMDIEMPIMDGLQATRAIRIAEEQGERNGRMRIVGVTGNARAAQKQAALDAGMDTVITKPYKCARVSLLRLVSRHQR</sequence>
<dbReference type="EMBL" id="SOZI01000080">
    <property type="protein sequence ID" value="TNY19927.1"/>
    <property type="molecule type" value="Genomic_DNA"/>
</dbReference>
<reference evidence="11 12" key="1">
    <citation type="submission" date="2019-03" db="EMBL/GenBank/DDBJ databases">
        <title>Rhodosporidium diobovatum UCD-FST 08-225 genome sequencing, assembly, and annotation.</title>
        <authorList>
            <person name="Fakankun I.U."/>
            <person name="Fristensky B."/>
            <person name="Levin D.B."/>
        </authorList>
    </citation>
    <scope>NUCLEOTIDE SEQUENCE [LARGE SCALE GENOMIC DNA]</scope>
    <source>
        <strain evidence="11 12">UCD-FST 08-225</strain>
    </source>
</reference>
<dbReference type="AlphaFoldDB" id="A0A5C5FSQ1"/>
<comment type="caution">
    <text evidence="11">The sequence shown here is derived from an EMBL/GenBank/DDBJ whole genome shotgun (WGS) entry which is preliminary data.</text>
</comment>
<dbReference type="SUPFAM" id="SSF55874">
    <property type="entry name" value="ATPase domain of HSP90 chaperone/DNA topoisomerase II/histidine kinase"/>
    <property type="match status" value="1"/>
</dbReference>
<dbReference type="InterPro" id="IPR001789">
    <property type="entry name" value="Sig_transdc_resp-reg_receiver"/>
</dbReference>
<dbReference type="PANTHER" id="PTHR43047">
    <property type="entry name" value="TWO-COMPONENT HISTIDINE PROTEIN KINASE"/>
    <property type="match status" value="1"/>
</dbReference>
<dbReference type="STRING" id="5288.A0A5C5FSQ1"/>
<evidence type="ECO:0000256" key="7">
    <source>
        <dbReference type="SAM" id="Coils"/>
    </source>
</evidence>
<evidence type="ECO:0000259" key="10">
    <source>
        <dbReference type="PROSITE" id="PS50110"/>
    </source>
</evidence>
<dbReference type="InterPro" id="IPR011006">
    <property type="entry name" value="CheY-like_superfamily"/>
</dbReference>
<dbReference type="InterPro" id="IPR013655">
    <property type="entry name" value="PAS_fold_3"/>
</dbReference>
<name>A0A5C5FSQ1_9BASI</name>
<dbReference type="SUPFAM" id="SSF55785">
    <property type="entry name" value="PYP-like sensor domain (PAS domain)"/>
    <property type="match status" value="2"/>
</dbReference>
<feature type="modified residue" description="4-aspartylphosphate" evidence="6">
    <location>
        <position position="1026"/>
    </location>
</feature>
<evidence type="ECO:0000256" key="4">
    <source>
        <dbReference type="ARBA" id="ARBA00022679"/>
    </source>
</evidence>
<evidence type="ECO:0000256" key="3">
    <source>
        <dbReference type="ARBA" id="ARBA00022553"/>
    </source>
</evidence>
<dbReference type="InterPro" id="IPR004358">
    <property type="entry name" value="Sig_transdc_His_kin-like_C"/>
</dbReference>
<dbReference type="Pfam" id="PF02518">
    <property type="entry name" value="HATPase_c"/>
    <property type="match status" value="1"/>
</dbReference>
<feature type="domain" description="Response regulatory" evidence="10">
    <location>
        <begin position="973"/>
        <end position="1097"/>
    </location>
</feature>
<dbReference type="CDD" id="cd00082">
    <property type="entry name" value="HisKA"/>
    <property type="match status" value="1"/>
</dbReference>
<dbReference type="InterPro" id="IPR036097">
    <property type="entry name" value="HisK_dim/P_sf"/>
</dbReference>
<evidence type="ECO:0000256" key="5">
    <source>
        <dbReference type="ARBA" id="ARBA00022777"/>
    </source>
</evidence>
<dbReference type="Gene3D" id="1.10.287.130">
    <property type="match status" value="1"/>
</dbReference>
<dbReference type="SUPFAM" id="SSF47384">
    <property type="entry name" value="Homodimeric domain of signal transducing histidine kinase"/>
    <property type="match status" value="1"/>
</dbReference>
<dbReference type="GO" id="GO:0000155">
    <property type="term" value="F:phosphorelay sensor kinase activity"/>
    <property type="evidence" value="ECO:0007669"/>
    <property type="project" value="InterPro"/>
</dbReference>
<dbReference type="Gene3D" id="3.30.565.10">
    <property type="entry name" value="Histidine kinase-like ATPase, C-terminal domain"/>
    <property type="match status" value="1"/>
</dbReference>
<dbReference type="SMART" id="SM00387">
    <property type="entry name" value="HATPase_c"/>
    <property type="match status" value="1"/>
</dbReference>
<organism evidence="11 12">
    <name type="scientific">Rhodotorula diobovata</name>
    <dbReference type="NCBI Taxonomy" id="5288"/>
    <lineage>
        <taxon>Eukaryota</taxon>
        <taxon>Fungi</taxon>
        <taxon>Dikarya</taxon>
        <taxon>Basidiomycota</taxon>
        <taxon>Pucciniomycotina</taxon>
        <taxon>Microbotryomycetes</taxon>
        <taxon>Sporidiobolales</taxon>
        <taxon>Sporidiobolaceae</taxon>
        <taxon>Rhodotorula</taxon>
    </lineage>
</organism>
<dbReference type="GO" id="GO:0005886">
    <property type="term" value="C:plasma membrane"/>
    <property type="evidence" value="ECO:0007669"/>
    <property type="project" value="TreeGrafter"/>
</dbReference>
<dbReference type="InterPro" id="IPR005467">
    <property type="entry name" value="His_kinase_dom"/>
</dbReference>
<feature type="region of interest" description="Disordered" evidence="8">
    <location>
        <begin position="1"/>
        <end position="52"/>
    </location>
</feature>
<gene>
    <name evidence="11" type="ORF">DMC30DRAFT_280827</name>
</gene>
<accession>A0A5C5FSQ1</accession>
<dbReference type="InterPro" id="IPR036890">
    <property type="entry name" value="HATPase_C_sf"/>
</dbReference>
<dbReference type="PROSITE" id="PS50109">
    <property type="entry name" value="HIS_KIN"/>
    <property type="match status" value="1"/>
</dbReference>
<protein>
    <recommendedName>
        <fullName evidence="2">histidine kinase</fullName>
        <ecNumber evidence="2">2.7.13.3</ecNumber>
    </recommendedName>
</protein>
<dbReference type="SMART" id="SM00091">
    <property type="entry name" value="PAS"/>
    <property type="match status" value="2"/>
</dbReference>
<evidence type="ECO:0000313" key="12">
    <source>
        <dbReference type="Proteomes" id="UP000311382"/>
    </source>
</evidence>
<feature type="coiled-coil region" evidence="7">
    <location>
        <begin position="609"/>
        <end position="651"/>
    </location>
</feature>
<dbReference type="PANTHER" id="PTHR43047:SF72">
    <property type="entry name" value="OSMOSENSING HISTIDINE PROTEIN KINASE SLN1"/>
    <property type="match status" value="1"/>
</dbReference>
<dbReference type="SUPFAM" id="SSF52172">
    <property type="entry name" value="CheY-like"/>
    <property type="match status" value="1"/>
</dbReference>
<dbReference type="Gene3D" id="3.40.50.2300">
    <property type="match status" value="1"/>
</dbReference>
<dbReference type="Proteomes" id="UP000311382">
    <property type="component" value="Unassembled WGS sequence"/>
</dbReference>